<evidence type="ECO:0000256" key="1">
    <source>
        <dbReference type="SAM" id="Phobius"/>
    </source>
</evidence>
<protein>
    <submittedName>
        <fullName evidence="2">Uncharacterized protein</fullName>
    </submittedName>
</protein>
<gene>
    <name evidence="2" type="ORF">DFH07DRAFT_21475</name>
</gene>
<name>A0AAD7N519_9AGAR</name>
<evidence type="ECO:0000313" key="3">
    <source>
        <dbReference type="Proteomes" id="UP001215280"/>
    </source>
</evidence>
<dbReference type="AlphaFoldDB" id="A0AAD7N519"/>
<keyword evidence="1" id="KW-0472">Membrane</keyword>
<evidence type="ECO:0000313" key="2">
    <source>
        <dbReference type="EMBL" id="KAJ7744729.1"/>
    </source>
</evidence>
<feature type="transmembrane region" description="Helical" evidence="1">
    <location>
        <begin position="101"/>
        <end position="121"/>
    </location>
</feature>
<keyword evidence="1" id="KW-0812">Transmembrane</keyword>
<keyword evidence="3" id="KW-1185">Reference proteome</keyword>
<comment type="caution">
    <text evidence="2">The sequence shown here is derived from an EMBL/GenBank/DDBJ whole genome shotgun (WGS) entry which is preliminary data.</text>
</comment>
<dbReference type="EMBL" id="JARJLG010000106">
    <property type="protein sequence ID" value="KAJ7744729.1"/>
    <property type="molecule type" value="Genomic_DNA"/>
</dbReference>
<sequence>MYALNTTSSYSASVSTTANYTNPPVPANGNRTTLSQSATASVSLVSTATMLPKKIPRRLLASSTIIPSHAGFGTCRIKLIRTRWPAFRVADVGRYKLQPSGWYPIGSACSFLFIFFVLSVYRVGRTLAVHSCGDGSGPGSGSRGRMPFVLRAQLLSRTRAHCVLVAPNDSYRPSALNLSITVTNRHCSRPVFSSPWDLFV</sequence>
<accession>A0AAD7N519</accession>
<organism evidence="2 3">
    <name type="scientific">Mycena maculata</name>
    <dbReference type="NCBI Taxonomy" id="230809"/>
    <lineage>
        <taxon>Eukaryota</taxon>
        <taxon>Fungi</taxon>
        <taxon>Dikarya</taxon>
        <taxon>Basidiomycota</taxon>
        <taxon>Agaricomycotina</taxon>
        <taxon>Agaricomycetes</taxon>
        <taxon>Agaricomycetidae</taxon>
        <taxon>Agaricales</taxon>
        <taxon>Marasmiineae</taxon>
        <taxon>Mycenaceae</taxon>
        <taxon>Mycena</taxon>
    </lineage>
</organism>
<keyword evidence="1" id="KW-1133">Transmembrane helix</keyword>
<dbReference type="Proteomes" id="UP001215280">
    <property type="component" value="Unassembled WGS sequence"/>
</dbReference>
<proteinExistence type="predicted"/>
<reference evidence="2" key="1">
    <citation type="submission" date="2023-03" db="EMBL/GenBank/DDBJ databases">
        <title>Massive genome expansion in bonnet fungi (Mycena s.s.) driven by repeated elements and novel gene families across ecological guilds.</title>
        <authorList>
            <consortium name="Lawrence Berkeley National Laboratory"/>
            <person name="Harder C.B."/>
            <person name="Miyauchi S."/>
            <person name="Viragh M."/>
            <person name="Kuo A."/>
            <person name="Thoen E."/>
            <person name="Andreopoulos B."/>
            <person name="Lu D."/>
            <person name="Skrede I."/>
            <person name="Drula E."/>
            <person name="Henrissat B."/>
            <person name="Morin E."/>
            <person name="Kohler A."/>
            <person name="Barry K."/>
            <person name="LaButti K."/>
            <person name="Morin E."/>
            <person name="Salamov A."/>
            <person name="Lipzen A."/>
            <person name="Mereny Z."/>
            <person name="Hegedus B."/>
            <person name="Baldrian P."/>
            <person name="Stursova M."/>
            <person name="Weitz H."/>
            <person name="Taylor A."/>
            <person name="Grigoriev I.V."/>
            <person name="Nagy L.G."/>
            <person name="Martin F."/>
            <person name="Kauserud H."/>
        </authorList>
    </citation>
    <scope>NUCLEOTIDE SEQUENCE</scope>
    <source>
        <strain evidence="2">CBHHK188m</strain>
    </source>
</reference>